<dbReference type="InterPro" id="IPR011324">
    <property type="entry name" value="Cytotoxic_necrot_fac-like_cat"/>
</dbReference>
<evidence type="ECO:0000256" key="9">
    <source>
        <dbReference type="ARBA" id="ARBA00047989"/>
    </source>
</evidence>
<organism evidence="13 14">
    <name type="scientific">Paenibacillus amylolyticus</name>
    <dbReference type="NCBI Taxonomy" id="1451"/>
    <lineage>
        <taxon>Bacteria</taxon>
        <taxon>Bacillati</taxon>
        <taxon>Bacillota</taxon>
        <taxon>Bacilli</taxon>
        <taxon>Bacillales</taxon>
        <taxon>Paenibacillaceae</taxon>
        <taxon>Paenibacillus</taxon>
    </lineage>
</organism>
<comment type="similarity">
    <text evidence="4 12">Belongs to the purine nucleoside phosphorylase YfiH/LACC1 family.</text>
</comment>
<comment type="catalytic activity">
    <reaction evidence="1">
        <text>inosine + phosphate = alpha-D-ribose 1-phosphate + hypoxanthine</text>
        <dbReference type="Rhea" id="RHEA:27646"/>
        <dbReference type="ChEBI" id="CHEBI:17368"/>
        <dbReference type="ChEBI" id="CHEBI:17596"/>
        <dbReference type="ChEBI" id="CHEBI:43474"/>
        <dbReference type="ChEBI" id="CHEBI:57720"/>
        <dbReference type="EC" id="2.4.2.1"/>
    </reaction>
    <physiologicalReaction direction="left-to-right" evidence="1">
        <dbReference type="Rhea" id="RHEA:27647"/>
    </physiologicalReaction>
</comment>
<comment type="catalytic activity">
    <reaction evidence="9">
        <text>adenosine + H2O + H(+) = inosine + NH4(+)</text>
        <dbReference type="Rhea" id="RHEA:24408"/>
        <dbReference type="ChEBI" id="CHEBI:15377"/>
        <dbReference type="ChEBI" id="CHEBI:15378"/>
        <dbReference type="ChEBI" id="CHEBI:16335"/>
        <dbReference type="ChEBI" id="CHEBI:17596"/>
        <dbReference type="ChEBI" id="CHEBI:28938"/>
        <dbReference type="EC" id="3.5.4.4"/>
    </reaction>
    <physiologicalReaction direction="left-to-right" evidence="9">
        <dbReference type="Rhea" id="RHEA:24409"/>
    </physiologicalReaction>
</comment>
<proteinExistence type="inferred from homology"/>
<reference evidence="13 14" key="1">
    <citation type="journal article" date="2016" name="Genome Announc.">
        <title>Draft Genome Sequence of Paenibacillus amylolyticus Heshi-A3, Isolated from Fermented Rice Bran in a Japanese Fermented Seafood Dish.</title>
        <authorList>
            <person name="Akuzawa S."/>
            <person name="Nagaoka J."/>
            <person name="Kanekatsu M."/>
            <person name="Kubota E."/>
            <person name="Ohtake R."/>
            <person name="Suzuki T."/>
            <person name="Kanesaki Y."/>
        </authorList>
    </citation>
    <scope>NUCLEOTIDE SEQUENCE [LARGE SCALE GENOMIC DNA]</scope>
    <source>
        <strain evidence="13 14">Heshi-A3</strain>
    </source>
</reference>
<evidence type="ECO:0000256" key="4">
    <source>
        <dbReference type="ARBA" id="ARBA00007353"/>
    </source>
</evidence>
<comment type="catalytic activity">
    <reaction evidence="10">
        <text>adenosine + phosphate = alpha-D-ribose 1-phosphate + adenine</text>
        <dbReference type="Rhea" id="RHEA:27642"/>
        <dbReference type="ChEBI" id="CHEBI:16335"/>
        <dbReference type="ChEBI" id="CHEBI:16708"/>
        <dbReference type="ChEBI" id="CHEBI:43474"/>
        <dbReference type="ChEBI" id="CHEBI:57720"/>
        <dbReference type="EC" id="2.4.2.1"/>
    </reaction>
    <physiologicalReaction direction="left-to-right" evidence="10">
        <dbReference type="Rhea" id="RHEA:27643"/>
    </physiologicalReaction>
</comment>
<evidence type="ECO:0000256" key="5">
    <source>
        <dbReference type="ARBA" id="ARBA00022679"/>
    </source>
</evidence>
<keyword evidence="6" id="KW-0479">Metal-binding</keyword>
<dbReference type="PANTHER" id="PTHR30616">
    <property type="entry name" value="UNCHARACTERIZED PROTEIN YFIH"/>
    <property type="match status" value="1"/>
</dbReference>
<evidence type="ECO:0000313" key="14">
    <source>
        <dbReference type="Proteomes" id="UP000069697"/>
    </source>
</evidence>
<dbReference type="RefSeq" id="WP_062835449.1">
    <property type="nucleotide sequence ID" value="NZ_BCNV01000001.1"/>
</dbReference>
<dbReference type="InterPro" id="IPR003730">
    <property type="entry name" value="Cu_polyphenol_OxRdtase"/>
</dbReference>
<sequence>MEPFVLNKELLERTENPNSDFGSDPLLLYVEPWRQQFEKLTVGFTTRHGGVGNAPYATLNCAYHVGDDQEVVLNNRRLVTEKLGFAAEAWTCGEQVHGKHVAVITAEDRSRGLLDRHSALQDTDGLVTNVPGVLLTSFYADCVPLYFYDPVQQAVGLAHAGWKGTVAGIAVSMVETMEREYGSRRQDIRAAIGPSIGDCCYEVDEAVMQHVRVWFEDSPVNDKYEDSASKQAYRPVNNGKTMLNLKECNRHIMMKAGIMPDHIECTTWCTSCHPELFFSYRKENGITGRMASWIGLEER</sequence>
<keyword evidence="5" id="KW-0808">Transferase</keyword>
<keyword evidence="7" id="KW-0378">Hydrolase</keyword>
<evidence type="ECO:0000256" key="3">
    <source>
        <dbReference type="ARBA" id="ARBA00003215"/>
    </source>
</evidence>
<dbReference type="GO" id="GO:0016787">
    <property type="term" value="F:hydrolase activity"/>
    <property type="evidence" value="ECO:0007669"/>
    <property type="project" value="UniProtKB-KW"/>
</dbReference>
<evidence type="ECO:0000256" key="7">
    <source>
        <dbReference type="ARBA" id="ARBA00022801"/>
    </source>
</evidence>
<evidence type="ECO:0000256" key="10">
    <source>
        <dbReference type="ARBA" id="ARBA00048968"/>
    </source>
</evidence>
<keyword evidence="8" id="KW-0862">Zinc</keyword>
<evidence type="ECO:0000256" key="8">
    <source>
        <dbReference type="ARBA" id="ARBA00022833"/>
    </source>
</evidence>
<comment type="caution">
    <text evidence="13">The sequence shown here is derived from an EMBL/GenBank/DDBJ whole genome shotgun (WGS) entry which is preliminary data.</text>
</comment>
<evidence type="ECO:0000313" key="13">
    <source>
        <dbReference type="EMBL" id="GAS83034.1"/>
    </source>
</evidence>
<reference evidence="14" key="2">
    <citation type="submission" date="2016-01" db="EMBL/GenBank/DDBJ databases">
        <title>Draft Genome Sequence of Paenibacillus amylolyticus Heshi-A3 that Was Isolated from Fermented Rice Bran with Aging Salted Mackerel, Which Was Named Heshiko as Traditional Fermented Seafood in Japan.</title>
        <authorList>
            <person name="Akuzawa S."/>
            <person name="Nakagawa J."/>
            <person name="Kanekatsu T."/>
            <person name="Kubota E."/>
            <person name="Ohtake R."/>
            <person name="Suzuki T."/>
            <person name="Kanesaki Y."/>
        </authorList>
    </citation>
    <scope>NUCLEOTIDE SEQUENCE [LARGE SCALE GENOMIC DNA]</scope>
    <source>
        <strain evidence="14">Heshi-A3</strain>
    </source>
</reference>
<dbReference type="NCBIfam" id="TIGR00726">
    <property type="entry name" value="peptidoglycan editing factor PgeF"/>
    <property type="match status" value="1"/>
</dbReference>
<dbReference type="CDD" id="cd16833">
    <property type="entry name" value="YfiH"/>
    <property type="match status" value="1"/>
</dbReference>
<comment type="function">
    <text evidence="3">Purine nucleoside enzyme that catalyzes the phosphorolysis of adenosine and inosine nucleosides, yielding D-ribose 1-phosphate and the respective free bases, adenine and hypoxanthine. Also catalyzes the phosphorolysis of S-methyl-5'-thioadenosine into adenine and S-methyl-5-thio-alpha-D-ribose 1-phosphate. Also has adenosine deaminase activity.</text>
</comment>
<name>A0A100VNF0_PAEAM</name>
<dbReference type="EMBL" id="BCNV01000001">
    <property type="protein sequence ID" value="GAS83034.1"/>
    <property type="molecule type" value="Genomic_DNA"/>
</dbReference>
<dbReference type="Pfam" id="PF02578">
    <property type="entry name" value="Cu-oxidase_4"/>
    <property type="match status" value="1"/>
</dbReference>
<dbReference type="InterPro" id="IPR038371">
    <property type="entry name" value="Cu_polyphenol_OxRdtase_sf"/>
</dbReference>
<evidence type="ECO:0000256" key="6">
    <source>
        <dbReference type="ARBA" id="ARBA00022723"/>
    </source>
</evidence>
<gene>
    <name evidence="13" type="ORF">PAHA3_3112</name>
</gene>
<evidence type="ECO:0000256" key="11">
    <source>
        <dbReference type="ARBA" id="ARBA00049893"/>
    </source>
</evidence>
<protein>
    <recommendedName>
        <fullName evidence="12">Purine nucleoside phosphorylase</fullName>
    </recommendedName>
</protein>
<dbReference type="Gene3D" id="3.60.140.10">
    <property type="entry name" value="CNF1/YfiH-like putative cysteine hydrolases"/>
    <property type="match status" value="1"/>
</dbReference>
<comment type="cofactor">
    <cofactor evidence="2">
        <name>Zn(2+)</name>
        <dbReference type="ChEBI" id="CHEBI:29105"/>
    </cofactor>
</comment>
<comment type="catalytic activity">
    <reaction evidence="11">
        <text>S-methyl-5'-thioadenosine + phosphate = 5-(methylsulfanyl)-alpha-D-ribose 1-phosphate + adenine</text>
        <dbReference type="Rhea" id="RHEA:11852"/>
        <dbReference type="ChEBI" id="CHEBI:16708"/>
        <dbReference type="ChEBI" id="CHEBI:17509"/>
        <dbReference type="ChEBI" id="CHEBI:43474"/>
        <dbReference type="ChEBI" id="CHEBI:58533"/>
        <dbReference type="EC" id="2.4.2.28"/>
    </reaction>
    <physiologicalReaction direction="left-to-right" evidence="11">
        <dbReference type="Rhea" id="RHEA:11853"/>
    </physiologicalReaction>
</comment>
<dbReference type="GO" id="GO:0005507">
    <property type="term" value="F:copper ion binding"/>
    <property type="evidence" value="ECO:0007669"/>
    <property type="project" value="TreeGrafter"/>
</dbReference>
<dbReference type="SUPFAM" id="SSF64438">
    <property type="entry name" value="CNF1/YfiH-like putative cysteine hydrolases"/>
    <property type="match status" value="1"/>
</dbReference>
<evidence type="ECO:0000256" key="12">
    <source>
        <dbReference type="RuleBase" id="RU361274"/>
    </source>
</evidence>
<accession>A0A100VNF0</accession>
<dbReference type="GO" id="GO:0017061">
    <property type="term" value="F:S-methyl-5-thioadenosine phosphorylase activity"/>
    <property type="evidence" value="ECO:0007669"/>
    <property type="project" value="UniProtKB-EC"/>
</dbReference>
<dbReference type="PANTHER" id="PTHR30616:SF2">
    <property type="entry name" value="PURINE NUCLEOSIDE PHOSPHORYLASE LACC1"/>
    <property type="match status" value="1"/>
</dbReference>
<evidence type="ECO:0000256" key="2">
    <source>
        <dbReference type="ARBA" id="ARBA00001947"/>
    </source>
</evidence>
<dbReference type="AlphaFoldDB" id="A0A100VNF0"/>
<dbReference type="Proteomes" id="UP000069697">
    <property type="component" value="Unassembled WGS sequence"/>
</dbReference>
<evidence type="ECO:0000256" key="1">
    <source>
        <dbReference type="ARBA" id="ARBA00000553"/>
    </source>
</evidence>